<accession>A0AAN7CHJ6</accession>
<feature type="compositionally biased region" description="Polar residues" evidence="1">
    <location>
        <begin position="101"/>
        <end position="119"/>
    </location>
</feature>
<evidence type="ECO:0000256" key="1">
    <source>
        <dbReference type="SAM" id="MobiDB-lite"/>
    </source>
</evidence>
<reference evidence="2" key="1">
    <citation type="journal article" date="2023" name="Mol. Phylogenet. Evol.">
        <title>Genome-scale phylogeny and comparative genomics of the fungal order Sordariales.</title>
        <authorList>
            <person name="Hensen N."/>
            <person name="Bonometti L."/>
            <person name="Westerberg I."/>
            <person name="Brannstrom I.O."/>
            <person name="Guillou S."/>
            <person name="Cros-Aarteil S."/>
            <person name="Calhoun S."/>
            <person name="Haridas S."/>
            <person name="Kuo A."/>
            <person name="Mondo S."/>
            <person name="Pangilinan J."/>
            <person name="Riley R."/>
            <person name="LaButti K."/>
            <person name="Andreopoulos B."/>
            <person name="Lipzen A."/>
            <person name="Chen C."/>
            <person name="Yan M."/>
            <person name="Daum C."/>
            <person name="Ng V."/>
            <person name="Clum A."/>
            <person name="Steindorff A."/>
            <person name="Ohm R.A."/>
            <person name="Martin F."/>
            <person name="Silar P."/>
            <person name="Natvig D.O."/>
            <person name="Lalanne C."/>
            <person name="Gautier V."/>
            <person name="Ament-Velasquez S.L."/>
            <person name="Kruys A."/>
            <person name="Hutchinson M.I."/>
            <person name="Powell A.J."/>
            <person name="Barry K."/>
            <person name="Miller A.N."/>
            <person name="Grigoriev I.V."/>
            <person name="Debuchy R."/>
            <person name="Gladieux P."/>
            <person name="Hiltunen Thoren M."/>
            <person name="Johannesson H."/>
        </authorList>
    </citation>
    <scope>NUCLEOTIDE SEQUENCE</scope>
    <source>
        <strain evidence="2">CBS 532.94</strain>
    </source>
</reference>
<comment type="caution">
    <text evidence="2">The sequence shown here is derived from an EMBL/GenBank/DDBJ whole genome shotgun (WGS) entry which is preliminary data.</text>
</comment>
<gene>
    <name evidence="2" type="ORF">C8A03DRAFT_30398</name>
</gene>
<evidence type="ECO:0000313" key="3">
    <source>
        <dbReference type="Proteomes" id="UP001303760"/>
    </source>
</evidence>
<feature type="region of interest" description="Disordered" evidence="1">
    <location>
        <begin position="1"/>
        <end position="119"/>
    </location>
</feature>
<keyword evidence="3" id="KW-1185">Reference proteome</keyword>
<name>A0AAN7CHJ6_9PEZI</name>
<reference evidence="2" key="2">
    <citation type="submission" date="2023-05" db="EMBL/GenBank/DDBJ databases">
        <authorList>
            <consortium name="Lawrence Berkeley National Laboratory"/>
            <person name="Steindorff A."/>
            <person name="Hensen N."/>
            <person name="Bonometti L."/>
            <person name="Westerberg I."/>
            <person name="Brannstrom I.O."/>
            <person name="Guillou S."/>
            <person name="Cros-Aarteil S."/>
            <person name="Calhoun S."/>
            <person name="Haridas S."/>
            <person name="Kuo A."/>
            <person name="Mondo S."/>
            <person name="Pangilinan J."/>
            <person name="Riley R."/>
            <person name="Labutti K."/>
            <person name="Andreopoulos B."/>
            <person name="Lipzen A."/>
            <person name="Chen C."/>
            <person name="Yanf M."/>
            <person name="Daum C."/>
            <person name="Ng V."/>
            <person name="Clum A."/>
            <person name="Ohm R."/>
            <person name="Martin F."/>
            <person name="Silar P."/>
            <person name="Natvig D."/>
            <person name="Lalanne C."/>
            <person name="Gautier V."/>
            <person name="Ament-Velasquez S.L."/>
            <person name="Kruys A."/>
            <person name="Hutchinson M.I."/>
            <person name="Powell A.J."/>
            <person name="Barry K."/>
            <person name="Miller A.N."/>
            <person name="Grigoriev I.V."/>
            <person name="Debuchy R."/>
            <person name="Gladieux P."/>
            <person name="Thoren M.H."/>
            <person name="Johannesson H."/>
        </authorList>
    </citation>
    <scope>NUCLEOTIDE SEQUENCE</scope>
    <source>
        <strain evidence="2">CBS 532.94</strain>
    </source>
</reference>
<dbReference type="AlphaFoldDB" id="A0AAN7CHJ6"/>
<proteinExistence type="predicted"/>
<sequence length="275" mass="30889">MSELRRSERLKRKRDAAAASSPANNVSGLRRSERLKRKRDDAAASSGSPANEGGDAGPKRPRLNRVNNSKRAAKARPSAKDRRKAKRTAGSTELNPRCDSGNISTARPGPTTTQDQEQASRVFRGYLDLPAELRLRIIEELIDREDTETLYNLLASSPTDFRLFFPRRARLLRRLAKNILHTLFKEDPLYHRFVQDVVMGKGVSAYKLSLFDAHKIPWSGADDDRWLWSPTDKPGHHFLSALLGFCFTFKRLAGRAAATVHVSKDEEPYVNPPGT</sequence>
<organism evidence="2 3">
    <name type="scientific">Achaetomium macrosporum</name>
    <dbReference type="NCBI Taxonomy" id="79813"/>
    <lineage>
        <taxon>Eukaryota</taxon>
        <taxon>Fungi</taxon>
        <taxon>Dikarya</taxon>
        <taxon>Ascomycota</taxon>
        <taxon>Pezizomycotina</taxon>
        <taxon>Sordariomycetes</taxon>
        <taxon>Sordariomycetidae</taxon>
        <taxon>Sordariales</taxon>
        <taxon>Chaetomiaceae</taxon>
        <taxon>Achaetomium</taxon>
    </lineage>
</organism>
<dbReference type="Proteomes" id="UP001303760">
    <property type="component" value="Unassembled WGS sequence"/>
</dbReference>
<evidence type="ECO:0000313" key="2">
    <source>
        <dbReference type="EMBL" id="KAK4241422.1"/>
    </source>
</evidence>
<protein>
    <submittedName>
        <fullName evidence="2">Uncharacterized protein</fullName>
    </submittedName>
</protein>
<dbReference type="EMBL" id="MU860022">
    <property type="protein sequence ID" value="KAK4241422.1"/>
    <property type="molecule type" value="Genomic_DNA"/>
</dbReference>